<reference evidence="5" key="1">
    <citation type="journal article" date="2019" name="Int. J. Syst. Evol. Microbiol.">
        <title>The Global Catalogue of Microorganisms (GCM) 10K type strain sequencing project: providing services to taxonomists for standard genome sequencing and annotation.</title>
        <authorList>
            <consortium name="The Broad Institute Genomics Platform"/>
            <consortium name="The Broad Institute Genome Sequencing Center for Infectious Disease"/>
            <person name="Wu L."/>
            <person name="Ma J."/>
        </authorList>
    </citation>
    <scope>NUCLEOTIDE SEQUENCE [LARGE SCALE GENOMIC DNA]</scope>
    <source>
        <strain evidence="5">CGMCC 4.7349</strain>
    </source>
</reference>
<feature type="transmembrane region" description="Helical" evidence="2">
    <location>
        <begin position="163"/>
        <end position="184"/>
    </location>
</feature>
<sequence length="220" mass="23735">MFWARYECETAWSGRAKRMIRTEPNRVPRSSARSNGGCTMGTRADTWQPLPDELPPEVRHHVEQLRRLKDRTGLSLVALGTRTAYSKSSWQRYLNGRQLPPREAVLALCRVAGADGARVVAGWELAGRVWARTSTEARASTEVRAAEAPAPAPARRPAPNWRLVACFAFAVIALLLGGLLWVVAQVAAERGGGGGEPSLAPGASVSEPFGARRAPGTATE</sequence>
<name>A0ABQ2LJB8_9ACTN</name>
<evidence type="ECO:0000259" key="3">
    <source>
        <dbReference type="SMART" id="SM00530"/>
    </source>
</evidence>
<accession>A0ABQ2LJB8</accession>
<feature type="region of interest" description="Disordered" evidence="1">
    <location>
        <begin position="192"/>
        <end position="220"/>
    </location>
</feature>
<evidence type="ECO:0000256" key="1">
    <source>
        <dbReference type="SAM" id="MobiDB-lite"/>
    </source>
</evidence>
<feature type="domain" description="HTH cro/C1-type" evidence="3">
    <location>
        <begin position="64"/>
        <end position="119"/>
    </location>
</feature>
<dbReference type="InterPro" id="IPR001387">
    <property type="entry name" value="Cro/C1-type_HTH"/>
</dbReference>
<dbReference type="CDD" id="cd00093">
    <property type="entry name" value="HTH_XRE"/>
    <property type="match status" value="1"/>
</dbReference>
<evidence type="ECO:0000313" key="4">
    <source>
        <dbReference type="EMBL" id="GGO35964.1"/>
    </source>
</evidence>
<dbReference type="Proteomes" id="UP000656881">
    <property type="component" value="Unassembled WGS sequence"/>
</dbReference>
<keyword evidence="2" id="KW-0472">Membrane</keyword>
<dbReference type="EMBL" id="BMNG01000001">
    <property type="protein sequence ID" value="GGO35964.1"/>
    <property type="molecule type" value="Genomic_DNA"/>
</dbReference>
<keyword evidence="5" id="KW-1185">Reference proteome</keyword>
<dbReference type="SUPFAM" id="SSF47413">
    <property type="entry name" value="lambda repressor-like DNA-binding domains"/>
    <property type="match status" value="1"/>
</dbReference>
<keyword evidence="2" id="KW-0812">Transmembrane</keyword>
<protein>
    <recommendedName>
        <fullName evidence="3">HTH cro/C1-type domain-containing protein</fullName>
    </recommendedName>
</protein>
<organism evidence="4 5">
    <name type="scientific">Streptomyces lasiicapitis</name>
    <dbReference type="NCBI Taxonomy" id="1923961"/>
    <lineage>
        <taxon>Bacteria</taxon>
        <taxon>Bacillati</taxon>
        <taxon>Actinomycetota</taxon>
        <taxon>Actinomycetes</taxon>
        <taxon>Kitasatosporales</taxon>
        <taxon>Streptomycetaceae</taxon>
        <taxon>Streptomyces</taxon>
    </lineage>
</organism>
<evidence type="ECO:0000256" key="2">
    <source>
        <dbReference type="SAM" id="Phobius"/>
    </source>
</evidence>
<comment type="caution">
    <text evidence="4">The sequence shown here is derived from an EMBL/GenBank/DDBJ whole genome shotgun (WGS) entry which is preliminary data.</text>
</comment>
<keyword evidence="2" id="KW-1133">Transmembrane helix</keyword>
<dbReference type="Pfam" id="PF13560">
    <property type="entry name" value="HTH_31"/>
    <property type="match status" value="1"/>
</dbReference>
<feature type="region of interest" description="Disordered" evidence="1">
    <location>
        <begin position="136"/>
        <end position="155"/>
    </location>
</feature>
<proteinExistence type="predicted"/>
<gene>
    <name evidence="4" type="ORF">GCM10012286_07350</name>
</gene>
<dbReference type="InterPro" id="IPR010982">
    <property type="entry name" value="Lambda_DNA-bd_dom_sf"/>
</dbReference>
<evidence type="ECO:0000313" key="5">
    <source>
        <dbReference type="Proteomes" id="UP000656881"/>
    </source>
</evidence>
<feature type="region of interest" description="Disordered" evidence="1">
    <location>
        <begin position="24"/>
        <end position="53"/>
    </location>
</feature>
<dbReference type="Gene3D" id="1.10.260.40">
    <property type="entry name" value="lambda repressor-like DNA-binding domains"/>
    <property type="match status" value="1"/>
</dbReference>
<dbReference type="SMART" id="SM00530">
    <property type="entry name" value="HTH_XRE"/>
    <property type="match status" value="1"/>
</dbReference>